<feature type="compositionally biased region" description="Low complexity" evidence="3">
    <location>
        <begin position="601"/>
        <end position="614"/>
    </location>
</feature>
<evidence type="ECO:0000313" key="5">
    <source>
        <dbReference type="Proteomes" id="UP001165080"/>
    </source>
</evidence>
<dbReference type="GO" id="GO:0005737">
    <property type="term" value="C:cytoplasm"/>
    <property type="evidence" value="ECO:0007669"/>
    <property type="project" value="TreeGrafter"/>
</dbReference>
<feature type="region of interest" description="Disordered" evidence="3">
    <location>
        <begin position="61"/>
        <end position="109"/>
    </location>
</feature>
<organism evidence="4 5">
    <name type="scientific">Pleodorina starrii</name>
    <dbReference type="NCBI Taxonomy" id="330485"/>
    <lineage>
        <taxon>Eukaryota</taxon>
        <taxon>Viridiplantae</taxon>
        <taxon>Chlorophyta</taxon>
        <taxon>core chlorophytes</taxon>
        <taxon>Chlorophyceae</taxon>
        <taxon>CS clade</taxon>
        <taxon>Chlamydomonadales</taxon>
        <taxon>Volvocaceae</taxon>
        <taxon>Pleodorina</taxon>
    </lineage>
</organism>
<comment type="caution">
    <text evidence="4">The sequence shown here is derived from an EMBL/GenBank/DDBJ whole genome shotgun (WGS) entry which is preliminary data.</text>
</comment>
<feature type="compositionally biased region" description="Polar residues" evidence="3">
    <location>
        <begin position="84"/>
        <end position="93"/>
    </location>
</feature>
<name>A0A9W6BUK3_9CHLO</name>
<feature type="compositionally biased region" description="Low complexity" evidence="3">
    <location>
        <begin position="507"/>
        <end position="525"/>
    </location>
</feature>
<proteinExistence type="predicted"/>
<gene>
    <name evidence="4" type="primary">PLEST009490</name>
    <name evidence="4" type="ORF">PLESTB_001315400</name>
</gene>
<protein>
    <submittedName>
        <fullName evidence="4">Uncharacterized protein</fullName>
    </submittedName>
</protein>
<keyword evidence="2" id="KW-0443">Lipid metabolism</keyword>
<evidence type="ECO:0000256" key="1">
    <source>
        <dbReference type="ARBA" id="ARBA00022801"/>
    </source>
</evidence>
<keyword evidence="5" id="KW-1185">Reference proteome</keyword>
<sequence length="1098" mass="113889">MATLQAAPQIVVRRASSDRTSRSGSRQVLPFHSYKVDKNSILVDTWITNLKEPEPLLMAVKQDSSAAPDASAPSESELAAPNEQLGSFSSRQPTCDRAQPANGVHSSTSYDAADRATLLRKCTVHPTSSRRLRGLADAGLMLLALLPTVLLRLIRTAMGLLGITEHRWRGISMVLPLTLDDRKQLEVTARNLVAGRLGRRPEPPRRGPVPPATQLLLDTHAILAAAASTAAAFSLPYDGAPEATLQSKLASYLRSVAATDSVCPQDCLKAMRKIARKALTALCAAAPRLPASPPPPFSSSAASIILATLHASPSGSGPRSSGSNFPMISRPKKRTVAKAFMSACLLELSRSQPDTLVHLVARLPDGVGDLVETCTLVPLAPGAEYLRLLGAAAGEPGAFAEQLEAAAEFGRLRPSDAKKDPAMQGMAINARVHGVGVVRYAALEAAAGGLAAAAAAALPTTLRGGGERERGPEDALSRLRREMQQREEEEEEEERQQQQGRGGDGNGEVQRAGQQPREGAAAAPPRGGGGGGVAQQQQQRQGDGADEGEDGGDMRERISSEGGASASSEGDGGDTEELLRRVRKHQTTSSQPDLTDPNLQTTTAATATAAPTPTASKKAAALMAATASTLRRAAAAAAAAVSAATTSTSAAAAAAEPPAANGHGAAACSRLPTAPQRQQQLRGQPPSFTAASGPSTCITLYPTAALDVFQPIYAVPRSGAFAVHGRRPRGVGLSRLLAAHSAAHSLPAAGQAALLRQLGYGSLEELRGECELRKALCVAQALPVVIASLRLMCGSAACLRSASRTGSFLHCQQSLLSDLHRHERGYLEDTKGALDVLSERLVVRFVEGSEKVLPLHISGSSAITVSLPSDCVSSSALEEAGLDRSAFCGSTYGLTALLLNMGINSLQSLGFLTWGWGAGAGEPLQDTINKHSLERLNEYAARAGAAGGPALAALNRHYSAEGRRPPKDTDMFCLVRRACSEVGGGRAVNCKSGKDRTALEVSKALADEVVAAVQAAGAAGGTAASGGGAGGGGSGGGSGLLPAGQRDWLEGQFLRGLSYMTTSANHGQPPAYAFNEMELATLPPGWKPDWRLCGKVAT</sequence>
<dbReference type="PANTHER" id="PTHR12187:SF11">
    <property type="entry name" value="PHOSPHATIDYLINOSITOL-3,4-BISPHOSPHATE 4-PHOSPHATASE"/>
    <property type="match status" value="1"/>
</dbReference>
<evidence type="ECO:0000313" key="4">
    <source>
        <dbReference type="EMBL" id="GLC58072.1"/>
    </source>
</evidence>
<feature type="region of interest" description="Disordered" evidence="3">
    <location>
        <begin position="462"/>
        <end position="614"/>
    </location>
</feature>
<evidence type="ECO:0000256" key="3">
    <source>
        <dbReference type="SAM" id="MobiDB-lite"/>
    </source>
</evidence>
<keyword evidence="1" id="KW-0378">Hydrolase</keyword>
<feature type="region of interest" description="Disordered" evidence="3">
    <location>
        <begin position="1021"/>
        <end position="1041"/>
    </location>
</feature>
<dbReference type="PANTHER" id="PTHR12187">
    <property type="entry name" value="AGAP000124-PA"/>
    <property type="match status" value="1"/>
</dbReference>
<feature type="compositionally biased region" description="Low complexity" evidence="3">
    <location>
        <begin position="560"/>
        <end position="569"/>
    </location>
</feature>
<feature type="compositionally biased region" description="Polar residues" evidence="3">
    <location>
        <begin position="587"/>
        <end position="600"/>
    </location>
</feature>
<accession>A0A9W6BUK3</accession>
<dbReference type="GO" id="GO:0016316">
    <property type="term" value="F:phosphatidylinositol-3,4-bisphosphate 4-phosphatase activity"/>
    <property type="evidence" value="ECO:0007669"/>
    <property type="project" value="InterPro"/>
</dbReference>
<reference evidence="4 5" key="1">
    <citation type="journal article" date="2023" name="Commun. Biol.">
        <title>Reorganization of the ancestral sex-determining regions during the evolution of trioecy in Pleodorina starrii.</title>
        <authorList>
            <person name="Takahashi K."/>
            <person name="Suzuki S."/>
            <person name="Kawai-Toyooka H."/>
            <person name="Yamamoto K."/>
            <person name="Hamaji T."/>
            <person name="Ootsuki R."/>
            <person name="Yamaguchi H."/>
            <person name="Kawachi M."/>
            <person name="Higashiyama T."/>
            <person name="Nozaki H."/>
        </authorList>
    </citation>
    <scope>NUCLEOTIDE SEQUENCE [LARGE SCALE GENOMIC DNA]</scope>
    <source>
        <strain evidence="4 5">NIES-4479</strain>
    </source>
</reference>
<evidence type="ECO:0000256" key="2">
    <source>
        <dbReference type="ARBA" id="ARBA00023098"/>
    </source>
</evidence>
<feature type="compositionally biased region" description="Gly residues" evidence="3">
    <location>
        <begin position="1021"/>
        <end position="1039"/>
    </location>
</feature>
<dbReference type="InterPro" id="IPR039034">
    <property type="entry name" value="INPP4"/>
</dbReference>
<feature type="compositionally biased region" description="Low complexity" evidence="3">
    <location>
        <begin position="63"/>
        <end position="81"/>
    </location>
</feature>
<dbReference type="AlphaFoldDB" id="A0A9W6BUK3"/>
<feature type="compositionally biased region" description="Basic and acidic residues" evidence="3">
    <location>
        <begin position="465"/>
        <end position="486"/>
    </location>
</feature>
<dbReference type="EMBL" id="BRXU01000021">
    <property type="protein sequence ID" value="GLC58072.1"/>
    <property type="molecule type" value="Genomic_DNA"/>
</dbReference>
<dbReference type="Proteomes" id="UP001165080">
    <property type="component" value="Unassembled WGS sequence"/>
</dbReference>